<reference evidence="7" key="1">
    <citation type="submission" date="2022-06" db="EMBL/GenBank/DDBJ databases">
        <authorList>
            <person name="Goudenege D."/>
            <person name="Le Roux F."/>
        </authorList>
    </citation>
    <scope>NUCLEOTIDE SEQUENCE</scope>
    <source>
        <strain evidence="7">12-063</strain>
    </source>
</reference>
<accession>A0ABM9FSX4</accession>
<comment type="subcellular location">
    <subcellularLocation>
        <location evidence="5">Cytoplasm</location>
    </subcellularLocation>
</comment>
<dbReference type="InterPro" id="IPR001977">
    <property type="entry name" value="Depp_CoAkinase"/>
</dbReference>
<keyword evidence="5 7" id="KW-0808">Transferase</keyword>
<evidence type="ECO:0000256" key="6">
    <source>
        <dbReference type="NCBIfam" id="TIGR00152"/>
    </source>
</evidence>
<evidence type="ECO:0000256" key="1">
    <source>
        <dbReference type="ARBA" id="ARBA00009018"/>
    </source>
</evidence>
<dbReference type="PANTHER" id="PTHR10695">
    <property type="entry name" value="DEPHOSPHO-COA KINASE-RELATED"/>
    <property type="match status" value="1"/>
</dbReference>
<name>A0ABM9FSX4_9VIBR</name>
<evidence type="ECO:0000313" key="8">
    <source>
        <dbReference type="Proteomes" id="UP001152658"/>
    </source>
</evidence>
<comment type="function">
    <text evidence="5">Catalyzes the phosphorylation of the 3'-hydroxyl group of dephosphocoenzyme A to form coenzyme A.</text>
</comment>
<evidence type="ECO:0000256" key="2">
    <source>
        <dbReference type="ARBA" id="ARBA00022741"/>
    </source>
</evidence>
<dbReference type="InterPro" id="IPR027417">
    <property type="entry name" value="P-loop_NTPase"/>
</dbReference>
<comment type="caution">
    <text evidence="7">The sequence shown here is derived from an EMBL/GenBank/DDBJ whole genome shotgun (WGS) entry which is preliminary data.</text>
</comment>
<organism evidence="7 8">
    <name type="scientific">Vibrio aestuarianus</name>
    <dbReference type="NCBI Taxonomy" id="28171"/>
    <lineage>
        <taxon>Bacteria</taxon>
        <taxon>Pseudomonadati</taxon>
        <taxon>Pseudomonadota</taxon>
        <taxon>Gammaproteobacteria</taxon>
        <taxon>Vibrionales</taxon>
        <taxon>Vibrionaceae</taxon>
        <taxon>Vibrio</taxon>
    </lineage>
</organism>
<dbReference type="EC" id="2.7.1.24" evidence="5 6"/>
<dbReference type="SUPFAM" id="SSF52540">
    <property type="entry name" value="P-loop containing nucleoside triphosphate hydrolases"/>
    <property type="match status" value="1"/>
</dbReference>
<dbReference type="Proteomes" id="UP001152658">
    <property type="component" value="Unassembled WGS sequence"/>
</dbReference>
<dbReference type="Pfam" id="PF01121">
    <property type="entry name" value="CoaE"/>
    <property type="match status" value="1"/>
</dbReference>
<comment type="catalytic activity">
    <reaction evidence="5">
        <text>3'-dephospho-CoA + ATP = ADP + CoA + H(+)</text>
        <dbReference type="Rhea" id="RHEA:18245"/>
        <dbReference type="ChEBI" id="CHEBI:15378"/>
        <dbReference type="ChEBI" id="CHEBI:30616"/>
        <dbReference type="ChEBI" id="CHEBI:57287"/>
        <dbReference type="ChEBI" id="CHEBI:57328"/>
        <dbReference type="ChEBI" id="CHEBI:456216"/>
        <dbReference type="EC" id="2.7.1.24"/>
    </reaction>
</comment>
<comment type="similarity">
    <text evidence="1 5">Belongs to the CoaE family.</text>
</comment>
<gene>
    <name evidence="5 7" type="primary">coaE</name>
    <name evidence="7" type="ORF">VAE063_950760</name>
</gene>
<feature type="binding site" evidence="5">
    <location>
        <begin position="23"/>
        <end position="28"/>
    </location>
    <ligand>
        <name>ATP</name>
        <dbReference type="ChEBI" id="CHEBI:30616"/>
    </ligand>
</feature>
<keyword evidence="3 5" id="KW-0067">ATP-binding</keyword>
<dbReference type="NCBIfam" id="TIGR00152">
    <property type="entry name" value="dephospho-CoA kinase"/>
    <property type="match status" value="1"/>
</dbReference>
<dbReference type="EMBL" id="CALYLK010000136">
    <property type="protein sequence ID" value="CAH8239072.1"/>
    <property type="molecule type" value="Genomic_DNA"/>
</dbReference>
<keyword evidence="2 5" id="KW-0547">Nucleotide-binding</keyword>
<dbReference type="GO" id="GO:0004140">
    <property type="term" value="F:dephospho-CoA kinase activity"/>
    <property type="evidence" value="ECO:0007669"/>
    <property type="project" value="UniProtKB-EC"/>
</dbReference>
<evidence type="ECO:0000256" key="4">
    <source>
        <dbReference type="ARBA" id="ARBA00022993"/>
    </source>
</evidence>
<protein>
    <recommendedName>
        <fullName evidence="5 6">Dephospho-CoA kinase</fullName>
        <ecNumber evidence="5 6">2.7.1.24</ecNumber>
    </recommendedName>
    <alternativeName>
        <fullName evidence="5">Dephosphocoenzyme A kinase</fullName>
    </alternativeName>
</protein>
<sequence>MVYRLSSGVKLMTFVVGLTGGIASGKTTVANVFHQHFGIDIVDADVIARQVVEVGSEGLKAIEEHFGHEILQANGQLDRATLRSKIFADETQKAWLNNLLHPMIREKMLEQLSSTTSPYALLVVPLLIENNLQSLANRILVVDVDTETQISRTMARDNVSEQQVRAILAAQASREQRLAQADDVVKNSAENQKLLPQITELHQKYLAICGQNR</sequence>
<keyword evidence="4 5" id="KW-0173">Coenzyme A biosynthesis</keyword>
<dbReference type="PANTHER" id="PTHR10695:SF46">
    <property type="entry name" value="BIFUNCTIONAL COENZYME A SYNTHASE-RELATED"/>
    <property type="match status" value="1"/>
</dbReference>
<dbReference type="HAMAP" id="MF_00376">
    <property type="entry name" value="Dephospho_CoA_kinase"/>
    <property type="match status" value="1"/>
</dbReference>
<evidence type="ECO:0000256" key="3">
    <source>
        <dbReference type="ARBA" id="ARBA00022840"/>
    </source>
</evidence>
<keyword evidence="5" id="KW-0963">Cytoplasm</keyword>
<evidence type="ECO:0000256" key="5">
    <source>
        <dbReference type="HAMAP-Rule" id="MF_00376"/>
    </source>
</evidence>
<dbReference type="PROSITE" id="PS51219">
    <property type="entry name" value="DPCK"/>
    <property type="match status" value="1"/>
</dbReference>
<comment type="pathway">
    <text evidence="5">Cofactor biosynthesis; coenzyme A biosynthesis; CoA from (R)-pantothenate: step 5/5.</text>
</comment>
<evidence type="ECO:0000313" key="7">
    <source>
        <dbReference type="EMBL" id="CAH8239072.1"/>
    </source>
</evidence>
<keyword evidence="5 7" id="KW-0418">Kinase</keyword>
<keyword evidence="8" id="KW-1185">Reference proteome</keyword>
<dbReference type="CDD" id="cd02022">
    <property type="entry name" value="DPCK"/>
    <property type="match status" value="1"/>
</dbReference>
<proteinExistence type="inferred from homology"/>
<dbReference type="Gene3D" id="3.40.50.300">
    <property type="entry name" value="P-loop containing nucleotide triphosphate hydrolases"/>
    <property type="match status" value="1"/>
</dbReference>